<keyword evidence="1" id="KW-0732">Signal</keyword>
<sequence>MTPNRRPSRLFAAALSAAAVLLGGLACSLPARAEGFSPDKVVKAEVLPGWRMADGQRMAALHLRLADGWKTYWRAPGEAGIPPVFDWSGSTNLASARVIWPQPHVFDAGGMRSIGYKHDVVLPIEVTAADPSKPVALKAKVDIGVCRDICVPVALNLSADLAGKGAPDPAIRKALAAQPEPARKAGLTSAACAVEPIADGLRLTAQLDLPAQGGDETTVFELPDKTIWISQATTRRTGKHLTATADLVPATGAPFALDRSKVKITVLGAGKAVELLGCPAS</sequence>
<dbReference type="Pfam" id="PF11412">
    <property type="entry name" value="DsbD_N"/>
    <property type="match status" value="1"/>
</dbReference>
<evidence type="ECO:0000313" key="3">
    <source>
        <dbReference type="EMBL" id="MFC2970399.1"/>
    </source>
</evidence>
<dbReference type="RefSeq" id="WP_377835323.1">
    <property type="nucleotide sequence ID" value="NZ_JBHRSK010000019.1"/>
</dbReference>
<name>A0ABV7ALY1_9RHOB</name>
<evidence type="ECO:0000256" key="1">
    <source>
        <dbReference type="SAM" id="SignalP"/>
    </source>
</evidence>
<keyword evidence="4" id="KW-1185">Reference proteome</keyword>
<proteinExistence type="predicted"/>
<dbReference type="EMBL" id="JBHRSK010000019">
    <property type="protein sequence ID" value="MFC2970399.1"/>
    <property type="molecule type" value="Genomic_DNA"/>
</dbReference>
<feature type="domain" description="Thiol:disulfide interchange protein DsbD N-terminal" evidence="2">
    <location>
        <begin position="53"/>
        <end position="153"/>
    </location>
</feature>
<dbReference type="PROSITE" id="PS51257">
    <property type="entry name" value="PROKAR_LIPOPROTEIN"/>
    <property type="match status" value="1"/>
</dbReference>
<evidence type="ECO:0000313" key="4">
    <source>
        <dbReference type="Proteomes" id="UP001595443"/>
    </source>
</evidence>
<reference evidence="4" key="1">
    <citation type="journal article" date="2019" name="Int. J. Syst. Evol. Microbiol.">
        <title>The Global Catalogue of Microorganisms (GCM) 10K type strain sequencing project: providing services to taxonomists for standard genome sequencing and annotation.</title>
        <authorList>
            <consortium name="The Broad Institute Genomics Platform"/>
            <consortium name="The Broad Institute Genome Sequencing Center for Infectious Disease"/>
            <person name="Wu L."/>
            <person name="Ma J."/>
        </authorList>
    </citation>
    <scope>NUCLEOTIDE SEQUENCE [LARGE SCALE GENOMIC DNA]</scope>
    <source>
        <strain evidence="4">KCTC 62192</strain>
    </source>
</reference>
<dbReference type="InterPro" id="IPR028250">
    <property type="entry name" value="DsbDN"/>
</dbReference>
<feature type="signal peptide" evidence="1">
    <location>
        <begin position="1"/>
        <end position="33"/>
    </location>
</feature>
<protein>
    <submittedName>
        <fullName evidence="3">Protein-disulfide reductase DsbD domain-containing protein</fullName>
    </submittedName>
</protein>
<gene>
    <name evidence="3" type="ORF">ACFOES_20060</name>
</gene>
<accession>A0ABV7ALY1</accession>
<evidence type="ECO:0000259" key="2">
    <source>
        <dbReference type="Pfam" id="PF11412"/>
    </source>
</evidence>
<feature type="chain" id="PRO_5045455463" evidence="1">
    <location>
        <begin position="34"/>
        <end position="281"/>
    </location>
</feature>
<dbReference type="Proteomes" id="UP001595443">
    <property type="component" value="Unassembled WGS sequence"/>
</dbReference>
<organism evidence="3 4">
    <name type="scientific">Acidimangrovimonas pyrenivorans</name>
    <dbReference type="NCBI Taxonomy" id="2030798"/>
    <lineage>
        <taxon>Bacteria</taxon>
        <taxon>Pseudomonadati</taxon>
        <taxon>Pseudomonadota</taxon>
        <taxon>Alphaproteobacteria</taxon>
        <taxon>Rhodobacterales</taxon>
        <taxon>Paracoccaceae</taxon>
        <taxon>Acidimangrovimonas</taxon>
    </lineage>
</organism>
<comment type="caution">
    <text evidence="3">The sequence shown here is derived from an EMBL/GenBank/DDBJ whole genome shotgun (WGS) entry which is preliminary data.</text>
</comment>